<dbReference type="GO" id="GO:0005886">
    <property type="term" value="C:plasma membrane"/>
    <property type="evidence" value="ECO:0007669"/>
    <property type="project" value="UniProtKB-SubCell"/>
</dbReference>
<name>A0A8B0SCJ3_9GAMM</name>
<protein>
    <submittedName>
        <fullName evidence="15">Lipid A export permease/ATP-binding protein MsbA</fullName>
    </submittedName>
</protein>
<dbReference type="SUPFAM" id="SSF90123">
    <property type="entry name" value="ABC transporter transmembrane region"/>
    <property type="match status" value="1"/>
</dbReference>
<keyword evidence="6 15" id="KW-0067">ATP-binding</keyword>
<dbReference type="RefSeq" id="WP_207252567.1">
    <property type="nucleotide sequence ID" value="NZ_JAFMPM010000008.1"/>
</dbReference>
<feature type="transmembrane region" description="Helical" evidence="11">
    <location>
        <begin position="167"/>
        <end position="185"/>
    </location>
</feature>
<evidence type="ECO:0000256" key="3">
    <source>
        <dbReference type="ARBA" id="ARBA00022475"/>
    </source>
</evidence>
<evidence type="ECO:0000256" key="2">
    <source>
        <dbReference type="ARBA" id="ARBA00022448"/>
    </source>
</evidence>
<feature type="transmembrane region" description="Helical" evidence="11">
    <location>
        <begin position="248"/>
        <end position="269"/>
    </location>
</feature>
<comment type="subcellular location">
    <subcellularLocation>
        <location evidence="1">Cell membrane</location>
        <topology evidence="1">Multi-pass membrane protein</topology>
    </subcellularLocation>
</comment>
<proteinExistence type="predicted"/>
<evidence type="ECO:0000256" key="4">
    <source>
        <dbReference type="ARBA" id="ARBA00022692"/>
    </source>
</evidence>
<evidence type="ECO:0000256" key="11">
    <source>
        <dbReference type="SAM" id="Phobius"/>
    </source>
</evidence>
<organism evidence="15">
    <name type="scientific">Thiothrix fructosivorans</name>
    <dbReference type="NCBI Taxonomy" id="111770"/>
    <lineage>
        <taxon>Bacteria</taxon>
        <taxon>Pseudomonadati</taxon>
        <taxon>Pseudomonadota</taxon>
        <taxon>Gammaproteobacteria</taxon>
        <taxon>Thiotrichales</taxon>
        <taxon>Thiotrichaceae</taxon>
        <taxon>Thiothrix</taxon>
    </lineage>
</organism>
<accession>A0A8B0SCJ3</accession>
<dbReference type="GO" id="GO:0005524">
    <property type="term" value="F:ATP binding"/>
    <property type="evidence" value="ECO:0007669"/>
    <property type="project" value="UniProtKB-KW"/>
</dbReference>
<dbReference type="Gene3D" id="3.40.50.300">
    <property type="entry name" value="P-loop containing nucleotide triphosphate hydrolases"/>
    <property type="match status" value="1"/>
</dbReference>
<keyword evidence="2" id="KW-0813">Transport</keyword>
<keyword evidence="8 11" id="KW-1133">Transmembrane helix</keyword>
<evidence type="ECO:0000313" key="16">
    <source>
        <dbReference type="Proteomes" id="UP000664466"/>
    </source>
</evidence>
<reference evidence="14 16" key="1">
    <citation type="submission" date="2021-03" db="EMBL/GenBank/DDBJ databases">
        <title>Draft genome and methylome analysis of Thiotrix fructosivoruns ATCC 49748.</title>
        <authorList>
            <person name="Fomenkov A."/>
            <person name="Grabovich M.Y."/>
            <person name="Roberts R.J."/>
        </authorList>
    </citation>
    <scope>NUCLEOTIDE SEQUENCE [LARGE SCALE GENOMIC DNA]</scope>
    <source>
        <strain evidence="14 16">ATCC 49748</strain>
    </source>
</reference>
<keyword evidence="9" id="KW-0445">Lipid transport</keyword>
<dbReference type="EMBL" id="JAFMPM010000008">
    <property type="protein sequence ID" value="MBO0614872.1"/>
    <property type="molecule type" value="Genomic_DNA"/>
</dbReference>
<keyword evidence="4 11" id="KW-0812">Transmembrane</keyword>
<feature type="transmembrane region" description="Helical" evidence="11">
    <location>
        <begin position="142"/>
        <end position="161"/>
    </location>
</feature>
<keyword evidence="3" id="KW-1003">Cell membrane</keyword>
<dbReference type="Gene3D" id="1.20.1560.10">
    <property type="entry name" value="ABC transporter type 1, transmembrane domain"/>
    <property type="match status" value="1"/>
</dbReference>
<dbReference type="PANTHER" id="PTHR43394">
    <property type="entry name" value="ATP-DEPENDENT PERMEASE MDL1, MITOCHONDRIAL"/>
    <property type="match status" value="1"/>
</dbReference>
<dbReference type="Proteomes" id="UP000664466">
    <property type="component" value="Unassembled WGS sequence"/>
</dbReference>
<dbReference type="AlphaFoldDB" id="A0A8B0SCJ3"/>
<dbReference type="Pfam" id="PF00664">
    <property type="entry name" value="ABC_membrane"/>
    <property type="match status" value="1"/>
</dbReference>
<gene>
    <name evidence="15" type="primary">msbA</name>
    <name evidence="15" type="ORF">J1836_013800</name>
    <name evidence="14" type="ORF">J1836_18410</name>
</gene>
<dbReference type="SUPFAM" id="SSF52540">
    <property type="entry name" value="P-loop containing nucleoside triphosphate hydrolases"/>
    <property type="match status" value="1"/>
</dbReference>
<evidence type="ECO:0000259" key="12">
    <source>
        <dbReference type="PROSITE" id="PS50893"/>
    </source>
</evidence>
<evidence type="ECO:0000256" key="6">
    <source>
        <dbReference type="ARBA" id="ARBA00022840"/>
    </source>
</evidence>
<dbReference type="InterPro" id="IPR036640">
    <property type="entry name" value="ABC1_TM_sf"/>
</dbReference>
<dbReference type="PANTHER" id="PTHR43394:SF1">
    <property type="entry name" value="ATP-BINDING CASSETTE SUB-FAMILY B MEMBER 10, MITOCHONDRIAL"/>
    <property type="match status" value="1"/>
</dbReference>
<evidence type="ECO:0000313" key="15">
    <source>
        <dbReference type="EMBL" id="QTX09683.1"/>
    </source>
</evidence>
<dbReference type="SMART" id="SM00382">
    <property type="entry name" value="AAA"/>
    <property type="match status" value="1"/>
</dbReference>
<evidence type="ECO:0000313" key="14">
    <source>
        <dbReference type="EMBL" id="MBO0614872.1"/>
    </source>
</evidence>
<feature type="transmembrane region" description="Helical" evidence="11">
    <location>
        <begin position="20"/>
        <end position="43"/>
    </location>
</feature>
<dbReference type="CDD" id="cd18552">
    <property type="entry name" value="ABC_6TM_MsbA_like"/>
    <property type="match status" value="1"/>
</dbReference>
<sequence>MTTPRTTGWQVYRRLVGYALGYWQYLALAVVGLVISAATQPLFAWGLEPLLDKAILQRDPTTIAWLPVGILALFLARGLAMFLSGYYIGLIGREVTKTLRDQVFGHMLRMPVRFFEASQSGKLLSYVSHHIEQVSNASIRGITTLVQDSMIIVGMLGMMLWKSWQLTIGMLVIVPLIAVIVVYATRRLRHLSHKVQDSVGDVTQIANEMIRGYKVVRIFNGEQYEAQRFNSANERNIELQMKRMVTELLSTPLVQFMVAVALAAMVFVATRVETLSPGMFMSFIMSMILLLTPIRNLTQLNAQLQTAIAAGEGIFELLDSPTEPDHGTQTLTPCHGAVTFRDVSFVYPATDKPVLSHINLTVQPGEKIALVGKSGSGKTTLVNLLPRFHDIHSGEILLDGVPLQDLRLHNLRSHIAYVGQDIVLFNDSVRNNIAYGEMRSVSDEHVRAAAQAAHALEFIEKLPHGFDTLIGDNGVMLSGGQRQRLSIARAILSNAPILILDEATSALDTESERHIQSALDNLLSNRTTFMIAHRLSTIENADRILVMQDGVIIESGKHSELLALQGQYARLHALQFHDET</sequence>
<feature type="domain" description="ABC transporter" evidence="12">
    <location>
        <begin position="338"/>
        <end position="574"/>
    </location>
</feature>
<dbReference type="PROSITE" id="PS50929">
    <property type="entry name" value="ABC_TM1F"/>
    <property type="match status" value="1"/>
</dbReference>
<keyword evidence="10 11" id="KW-0472">Membrane</keyword>
<dbReference type="InterPro" id="IPR003593">
    <property type="entry name" value="AAA+_ATPase"/>
</dbReference>
<feature type="transmembrane region" description="Helical" evidence="11">
    <location>
        <begin position="63"/>
        <end position="90"/>
    </location>
</feature>
<evidence type="ECO:0000259" key="13">
    <source>
        <dbReference type="PROSITE" id="PS50929"/>
    </source>
</evidence>
<evidence type="ECO:0000256" key="1">
    <source>
        <dbReference type="ARBA" id="ARBA00004651"/>
    </source>
</evidence>
<keyword evidence="5" id="KW-0547">Nucleotide-binding</keyword>
<dbReference type="GO" id="GO:0034040">
    <property type="term" value="F:ATPase-coupled lipid transmembrane transporter activity"/>
    <property type="evidence" value="ECO:0007669"/>
    <property type="project" value="InterPro"/>
</dbReference>
<dbReference type="NCBIfam" id="TIGR02203">
    <property type="entry name" value="MsbA_lipidA"/>
    <property type="match status" value="1"/>
</dbReference>
<dbReference type="PROSITE" id="PS00211">
    <property type="entry name" value="ABC_TRANSPORTER_1"/>
    <property type="match status" value="1"/>
</dbReference>
<evidence type="ECO:0000256" key="9">
    <source>
        <dbReference type="ARBA" id="ARBA00023055"/>
    </source>
</evidence>
<dbReference type="InterPro" id="IPR027417">
    <property type="entry name" value="P-loop_NTPase"/>
</dbReference>
<dbReference type="InterPro" id="IPR003439">
    <property type="entry name" value="ABC_transporter-like_ATP-bd"/>
</dbReference>
<reference evidence="15" key="2">
    <citation type="submission" date="2021-04" db="EMBL/GenBank/DDBJ databases">
        <title>Complete Genome and methylome analysis of Thiothrix fructosivorans ATCC 49748.</title>
        <authorList>
            <person name="Fomenkov A."/>
            <person name="Sun L."/>
            <person name="Vincze T."/>
            <person name="Grabovich M.Y."/>
            <person name="Roberts R.J."/>
        </authorList>
    </citation>
    <scope>NUCLEOTIDE SEQUENCE</scope>
    <source>
        <strain evidence="15">ATCC 49748</strain>
    </source>
</reference>
<dbReference type="FunFam" id="3.40.50.300:FF:000140">
    <property type="entry name" value="Lipid A export ATP-binding/permease protein MsbA"/>
    <property type="match status" value="1"/>
</dbReference>
<dbReference type="GO" id="GO:0015421">
    <property type="term" value="F:ABC-type oligopeptide transporter activity"/>
    <property type="evidence" value="ECO:0007669"/>
    <property type="project" value="TreeGrafter"/>
</dbReference>
<dbReference type="InterPro" id="IPR011917">
    <property type="entry name" value="ABC_transpr_lipidA"/>
</dbReference>
<dbReference type="GO" id="GO:0016887">
    <property type="term" value="F:ATP hydrolysis activity"/>
    <property type="evidence" value="ECO:0007669"/>
    <property type="project" value="InterPro"/>
</dbReference>
<dbReference type="PROSITE" id="PS50893">
    <property type="entry name" value="ABC_TRANSPORTER_2"/>
    <property type="match status" value="1"/>
</dbReference>
<evidence type="ECO:0000256" key="10">
    <source>
        <dbReference type="ARBA" id="ARBA00023136"/>
    </source>
</evidence>
<dbReference type="Pfam" id="PF00005">
    <property type="entry name" value="ABC_tran"/>
    <property type="match status" value="1"/>
</dbReference>
<evidence type="ECO:0000256" key="8">
    <source>
        <dbReference type="ARBA" id="ARBA00022989"/>
    </source>
</evidence>
<keyword evidence="7" id="KW-1278">Translocase</keyword>
<feature type="domain" description="ABC transmembrane type-1" evidence="13">
    <location>
        <begin position="27"/>
        <end position="306"/>
    </location>
</feature>
<dbReference type="InterPro" id="IPR011527">
    <property type="entry name" value="ABC1_TM_dom"/>
</dbReference>
<dbReference type="InterPro" id="IPR017871">
    <property type="entry name" value="ABC_transporter-like_CS"/>
</dbReference>
<evidence type="ECO:0000256" key="7">
    <source>
        <dbReference type="ARBA" id="ARBA00022967"/>
    </source>
</evidence>
<dbReference type="InterPro" id="IPR039421">
    <property type="entry name" value="Type_1_exporter"/>
</dbReference>
<evidence type="ECO:0000256" key="5">
    <source>
        <dbReference type="ARBA" id="ARBA00022741"/>
    </source>
</evidence>
<keyword evidence="16" id="KW-1185">Reference proteome</keyword>
<dbReference type="EMBL" id="CP072748">
    <property type="protein sequence ID" value="QTX09683.1"/>
    <property type="molecule type" value="Genomic_DNA"/>
</dbReference>